<organism evidence="2 3">
    <name type="scientific">Calocera viscosa (strain TUFC12733)</name>
    <dbReference type="NCBI Taxonomy" id="1330018"/>
    <lineage>
        <taxon>Eukaryota</taxon>
        <taxon>Fungi</taxon>
        <taxon>Dikarya</taxon>
        <taxon>Basidiomycota</taxon>
        <taxon>Agaricomycotina</taxon>
        <taxon>Dacrymycetes</taxon>
        <taxon>Dacrymycetales</taxon>
        <taxon>Dacrymycetaceae</taxon>
        <taxon>Calocera</taxon>
    </lineage>
</organism>
<dbReference type="OrthoDB" id="10675795at2759"/>
<dbReference type="AlphaFoldDB" id="A0A167G424"/>
<feature type="region of interest" description="Disordered" evidence="1">
    <location>
        <begin position="93"/>
        <end position="174"/>
    </location>
</feature>
<sequence length="276" mass="30427">MGKEFQRAWKANRPTQELFELTGEVKGAPLVSPFEEWVDGERTEDPVRDVLAPFNKWALDKIYRAAKARDSPTEMTARIDEAATKDEAEKIAEYEALPEDKKEAWRANYDPEKIKADLSRNSAGPKEKSKTPRPAGPSNAEGSGSGTTPAKPKTVLTSKKAKTEAATGGGYDRSVDPDHLLGELQMFKAISKGWTAKHEAKYWEFGPTYFRSMRLNEVPCDRCGGKSVCTGGWGFERLATVGFEKSDGRACEACRTKGVTCSFPAPCKAFRARFGS</sequence>
<evidence type="ECO:0000313" key="3">
    <source>
        <dbReference type="Proteomes" id="UP000076738"/>
    </source>
</evidence>
<protein>
    <submittedName>
        <fullName evidence="2">Uncharacterized protein</fullName>
    </submittedName>
</protein>
<keyword evidence="3" id="KW-1185">Reference proteome</keyword>
<name>A0A167G424_CALVF</name>
<evidence type="ECO:0000313" key="2">
    <source>
        <dbReference type="EMBL" id="KZO90147.1"/>
    </source>
</evidence>
<gene>
    <name evidence="2" type="ORF">CALVIDRAFT_531626</name>
</gene>
<proteinExistence type="predicted"/>
<dbReference type="Proteomes" id="UP000076738">
    <property type="component" value="Unassembled WGS sequence"/>
</dbReference>
<reference evidence="2 3" key="1">
    <citation type="journal article" date="2016" name="Mol. Biol. Evol.">
        <title>Comparative Genomics of Early-Diverging Mushroom-Forming Fungi Provides Insights into the Origins of Lignocellulose Decay Capabilities.</title>
        <authorList>
            <person name="Nagy L.G."/>
            <person name="Riley R."/>
            <person name="Tritt A."/>
            <person name="Adam C."/>
            <person name="Daum C."/>
            <person name="Floudas D."/>
            <person name="Sun H."/>
            <person name="Yadav J.S."/>
            <person name="Pangilinan J."/>
            <person name="Larsson K.H."/>
            <person name="Matsuura K."/>
            <person name="Barry K."/>
            <person name="Labutti K."/>
            <person name="Kuo R."/>
            <person name="Ohm R.A."/>
            <person name="Bhattacharya S.S."/>
            <person name="Shirouzu T."/>
            <person name="Yoshinaga Y."/>
            <person name="Martin F.M."/>
            <person name="Grigoriev I.V."/>
            <person name="Hibbett D.S."/>
        </authorList>
    </citation>
    <scope>NUCLEOTIDE SEQUENCE [LARGE SCALE GENOMIC DNA]</scope>
    <source>
        <strain evidence="2 3">TUFC12733</strain>
    </source>
</reference>
<dbReference type="EMBL" id="KV417350">
    <property type="protein sequence ID" value="KZO90147.1"/>
    <property type="molecule type" value="Genomic_DNA"/>
</dbReference>
<feature type="compositionally biased region" description="Basic and acidic residues" evidence="1">
    <location>
        <begin position="93"/>
        <end position="118"/>
    </location>
</feature>
<accession>A0A167G424</accession>
<evidence type="ECO:0000256" key="1">
    <source>
        <dbReference type="SAM" id="MobiDB-lite"/>
    </source>
</evidence>